<protein>
    <submittedName>
        <fullName evidence="1">Uncharacterized protein</fullName>
    </submittedName>
</protein>
<name>A0A7T8KJG7_CALRO</name>
<proteinExistence type="predicted"/>
<evidence type="ECO:0000313" key="1">
    <source>
        <dbReference type="EMBL" id="QQP56966.1"/>
    </source>
</evidence>
<keyword evidence="2" id="KW-1185">Reference proteome</keyword>
<dbReference type="Proteomes" id="UP000595437">
    <property type="component" value="Chromosome 1"/>
</dbReference>
<accession>A0A7T8KJG7</accession>
<dbReference type="AlphaFoldDB" id="A0A7T8KJG7"/>
<dbReference type="EMBL" id="CP045890">
    <property type="protein sequence ID" value="QQP56966.1"/>
    <property type="molecule type" value="Genomic_DNA"/>
</dbReference>
<gene>
    <name evidence="1" type="ORF">FKW44_001811</name>
</gene>
<dbReference type="OrthoDB" id="10675147at2759"/>
<organism evidence="1 2">
    <name type="scientific">Caligus rogercresseyi</name>
    <name type="common">Sea louse</name>
    <dbReference type="NCBI Taxonomy" id="217165"/>
    <lineage>
        <taxon>Eukaryota</taxon>
        <taxon>Metazoa</taxon>
        <taxon>Ecdysozoa</taxon>
        <taxon>Arthropoda</taxon>
        <taxon>Crustacea</taxon>
        <taxon>Multicrustacea</taxon>
        <taxon>Hexanauplia</taxon>
        <taxon>Copepoda</taxon>
        <taxon>Siphonostomatoida</taxon>
        <taxon>Caligidae</taxon>
        <taxon>Caligus</taxon>
    </lineage>
</organism>
<reference evidence="2" key="1">
    <citation type="submission" date="2021-01" db="EMBL/GenBank/DDBJ databases">
        <title>Caligus Genome Assembly.</title>
        <authorList>
            <person name="Gallardo-Escarate C."/>
        </authorList>
    </citation>
    <scope>NUCLEOTIDE SEQUENCE [LARGE SCALE GENOMIC DNA]</scope>
</reference>
<sequence>MEFLLGECARLRQDLIALTTERRLPAPVRDERVIRSIAESRFREFEGAAKEEVTRLSQAARIIREPFEKK</sequence>
<evidence type="ECO:0000313" key="2">
    <source>
        <dbReference type="Proteomes" id="UP000595437"/>
    </source>
</evidence>